<reference evidence="7 8" key="1">
    <citation type="journal article" date="2019" name="Sci. Rep.">
        <title>Extended insight into the Mycobacterium chelonae-abscessus complex through whole genome sequencing of Mycobacterium salmoniphilum outbreak and Mycobacterium salmoniphilum-like strains.</title>
        <authorList>
            <person name="Behra P.R.K."/>
            <person name="Das S."/>
            <person name="Pettersson B.M.F."/>
            <person name="Shirreff L."/>
            <person name="DuCote T."/>
            <person name="Jacobsson K.G."/>
            <person name="Ennis D.G."/>
            <person name="Kirsebom L.A."/>
        </authorList>
    </citation>
    <scope>NUCLEOTIDE SEQUENCE [LARGE SCALE GENOMIC DNA]</scope>
    <source>
        <strain evidence="7 8">DSM 45524</strain>
    </source>
</reference>
<dbReference type="Pfam" id="PF00440">
    <property type="entry name" value="TetR_N"/>
    <property type="match status" value="1"/>
</dbReference>
<dbReference type="PANTHER" id="PTHR47506">
    <property type="entry name" value="TRANSCRIPTIONAL REGULATORY PROTEIN"/>
    <property type="match status" value="1"/>
</dbReference>
<keyword evidence="2 4" id="KW-0238">DNA-binding</keyword>
<dbReference type="InterPro" id="IPR001647">
    <property type="entry name" value="HTH_TetR"/>
</dbReference>
<gene>
    <name evidence="7" type="ORF">EJ571_13515</name>
</gene>
<feature type="domain" description="HTH tetR-type" evidence="6">
    <location>
        <begin position="24"/>
        <end position="84"/>
    </location>
</feature>
<dbReference type="PRINTS" id="PR00455">
    <property type="entry name" value="HTHTETR"/>
</dbReference>
<dbReference type="EMBL" id="RXLR01000015">
    <property type="protein sequence ID" value="TDH20993.1"/>
    <property type="molecule type" value="Genomic_DNA"/>
</dbReference>
<evidence type="ECO:0000259" key="6">
    <source>
        <dbReference type="PROSITE" id="PS50977"/>
    </source>
</evidence>
<dbReference type="Pfam" id="PF21993">
    <property type="entry name" value="TetR_C_13_2"/>
    <property type="match status" value="1"/>
</dbReference>
<protein>
    <submittedName>
        <fullName evidence="7">TetR/AcrR family transcriptional regulator</fullName>
    </submittedName>
</protein>
<dbReference type="GO" id="GO:0003677">
    <property type="term" value="F:DNA binding"/>
    <property type="evidence" value="ECO:0007669"/>
    <property type="project" value="UniProtKB-UniRule"/>
</dbReference>
<dbReference type="InterPro" id="IPR009057">
    <property type="entry name" value="Homeodomain-like_sf"/>
</dbReference>
<evidence type="ECO:0000313" key="8">
    <source>
        <dbReference type="Proteomes" id="UP000295627"/>
    </source>
</evidence>
<evidence type="ECO:0000256" key="3">
    <source>
        <dbReference type="ARBA" id="ARBA00023163"/>
    </source>
</evidence>
<keyword evidence="3" id="KW-0804">Transcription</keyword>
<proteinExistence type="predicted"/>
<dbReference type="Proteomes" id="UP000295627">
    <property type="component" value="Unassembled WGS sequence"/>
</dbReference>
<accession>A0A4R5PA00</accession>
<dbReference type="SUPFAM" id="SSF48498">
    <property type="entry name" value="Tetracyclin repressor-like, C-terminal domain"/>
    <property type="match status" value="1"/>
</dbReference>
<comment type="caution">
    <text evidence="7">The sequence shown here is derived from an EMBL/GenBank/DDBJ whole genome shotgun (WGS) entry which is preliminary data.</text>
</comment>
<evidence type="ECO:0000256" key="1">
    <source>
        <dbReference type="ARBA" id="ARBA00023015"/>
    </source>
</evidence>
<dbReference type="SUPFAM" id="SSF46689">
    <property type="entry name" value="Homeodomain-like"/>
    <property type="match status" value="1"/>
</dbReference>
<feature type="region of interest" description="Disordered" evidence="5">
    <location>
        <begin position="1"/>
        <end position="21"/>
    </location>
</feature>
<dbReference type="Gene3D" id="1.10.357.10">
    <property type="entry name" value="Tetracycline Repressor, domain 2"/>
    <property type="match status" value="1"/>
</dbReference>
<organism evidence="7 8">
    <name type="scientific">Mycobacteroides franklinii</name>
    <dbReference type="NCBI Taxonomy" id="948102"/>
    <lineage>
        <taxon>Bacteria</taxon>
        <taxon>Bacillati</taxon>
        <taxon>Actinomycetota</taxon>
        <taxon>Actinomycetes</taxon>
        <taxon>Mycobacteriales</taxon>
        <taxon>Mycobacteriaceae</taxon>
        <taxon>Mycobacteroides</taxon>
    </lineage>
</organism>
<name>A0A4R5PA00_9MYCO</name>
<dbReference type="PROSITE" id="PS50977">
    <property type="entry name" value="HTH_TETR_2"/>
    <property type="match status" value="1"/>
</dbReference>
<feature type="DNA-binding region" description="H-T-H motif" evidence="4">
    <location>
        <begin position="47"/>
        <end position="66"/>
    </location>
</feature>
<evidence type="ECO:0000256" key="4">
    <source>
        <dbReference type="PROSITE-ProRule" id="PRU00335"/>
    </source>
</evidence>
<evidence type="ECO:0000256" key="2">
    <source>
        <dbReference type="ARBA" id="ARBA00023125"/>
    </source>
</evidence>
<dbReference type="AlphaFoldDB" id="A0A4R5PA00"/>
<evidence type="ECO:0000256" key="5">
    <source>
        <dbReference type="SAM" id="MobiDB-lite"/>
    </source>
</evidence>
<dbReference type="InterPro" id="IPR054156">
    <property type="entry name" value="YxaF_TetR_C"/>
</dbReference>
<dbReference type="PANTHER" id="PTHR47506:SF1">
    <property type="entry name" value="HTH-TYPE TRANSCRIPTIONAL REGULATOR YJDC"/>
    <property type="match status" value="1"/>
</dbReference>
<evidence type="ECO:0000313" key="7">
    <source>
        <dbReference type="EMBL" id="TDH20993.1"/>
    </source>
</evidence>
<sequence length="220" mass="23896">MLFRMVGKSSPTSATKLPATAHGRRTRAAIVDAAAQMMYQKGVTATSLDDILAASNTGKSQLYHYFKDKSYLVKAVVERQTELVLQAQPTLSHIDSMEGVERWAQAILANHEVPGGPFGCPLGSMAAELKNDPAYQPALAAAFGQWQSLLADGLTRMQDRGDLDRREDPQRLAATVLATLQGGMLMGRATMDITVLRDSLDLALDGIRSRLQNQSPRAEI</sequence>
<keyword evidence="1" id="KW-0805">Transcription regulation</keyword>
<dbReference type="InterPro" id="IPR036271">
    <property type="entry name" value="Tet_transcr_reg_TetR-rel_C_sf"/>
</dbReference>